<sequence length="920" mass="105533">MKNRFTLVDVIAATTELKKLQGMRVNNVYDIDNKTYLIKLSRTDEKAVILFESGVRLHQTFHDWPKSQTPSSFSMKLRKHINQKRLTSIRVVGFDRLVELVFGTEDRENRLYVELYDRGNVVLTDHELTILNILRVRTDKDTSVRWAVREKYTFTEEISEETANSRHGKFKFEDFAKAVSAIPDGKEEQLGRIVSQFTRCGNPVTKEILCKCGLKAEQKISNKSDLSGITEKFEDILKATEEIWEMVEENPKGVISYTEVPSPTSAPIQLYQEFNPIPMPLTSKFTKELPSFCESVDEFYSRIETQKQEQKAINMEKQALKKLENVEKDQKDRIEALQMTQEQREHMANRIILNQELVEKALLLIRSALANQFSWQTIEEMKKTAAKNGDPVAKSIDSFKFESNEFVMTLGDPYDDEAEILKVPIDISMNASKNAQRHFVDKKSAAEKVKKTVASSEKAIKNAQEKAKSTLEQVKIVTEVKKSRKAMWFEKFRWFISSEGYIVVAGRDAQQNELLVKKYLRPNDIYMHADVRGASSVVIRNKSFEESQEIPPKTLTEAAQMAVCYSNAWEATVTASAWWVRPEQVSRTAPTGEYLPSGSFMIRGKKNFMPPSQLVMGLGVLFRMDEESIERHVAIEKEKKKDEEKLEEKQQENERKSPEKPEETTVETDDADVEFPDVQVKIAQTEEEEVYLIEVGPKNPPSKQQQQNQKAAPEKMTQKYLEDKDKDQMAGPSAKTQKRKQRKEKMVKQKYKDQTDDDLELHKELLKPHGKVVEEKPEQPKFEPRPPKEETKKEENRPQKSEKTGQEEEPEDVEEEDKEAAAEEQSLLTTLTAQPLDEDTLLFAVPVVAPYSALSTYKYRVKITPGIGKRGKATKSAIELFTRQRTDRQAALIKSLLSDDSASRNLPTKVRISAPQLHAK</sequence>
<dbReference type="GO" id="GO:0005634">
    <property type="term" value="C:nucleus"/>
    <property type="evidence" value="ECO:0007669"/>
    <property type="project" value="UniProtKB-SubCell"/>
</dbReference>
<feature type="coiled-coil region" evidence="7">
    <location>
        <begin position="303"/>
        <end position="340"/>
    </location>
</feature>
<dbReference type="GO" id="GO:1990116">
    <property type="term" value="P:ribosome-associated ubiquitin-dependent protein catabolic process"/>
    <property type="evidence" value="ECO:0007669"/>
    <property type="project" value="TreeGrafter"/>
</dbReference>
<dbReference type="eggNOG" id="KOG2030">
    <property type="taxonomic scope" value="Eukaryota"/>
</dbReference>
<dbReference type="STRING" id="135651.G0NBS7"/>
<dbReference type="GO" id="GO:1990112">
    <property type="term" value="C:RQC complex"/>
    <property type="evidence" value="ECO:0007669"/>
    <property type="project" value="TreeGrafter"/>
</dbReference>
<dbReference type="NCBIfam" id="NF041120">
    <property type="entry name" value="RqcH_arch"/>
    <property type="match status" value="1"/>
</dbReference>
<dbReference type="GO" id="GO:0005737">
    <property type="term" value="C:cytoplasm"/>
    <property type="evidence" value="ECO:0007669"/>
    <property type="project" value="UniProtKB-SubCell"/>
</dbReference>
<evidence type="ECO:0008006" key="13">
    <source>
        <dbReference type="Google" id="ProtNLM"/>
    </source>
</evidence>
<evidence type="ECO:0000256" key="3">
    <source>
        <dbReference type="ARBA" id="ARBA00008318"/>
    </source>
</evidence>
<evidence type="ECO:0000256" key="8">
    <source>
        <dbReference type="SAM" id="MobiDB-lite"/>
    </source>
</evidence>
<dbReference type="InterPro" id="IPR051608">
    <property type="entry name" value="RQC_Subunit_NEMF"/>
</dbReference>
<accession>G0NBS7</accession>
<feature type="region of interest" description="Disordered" evidence="8">
    <location>
        <begin position="640"/>
        <end position="675"/>
    </location>
</feature>
<protein>
    <recommendedName>
        <fullName evidence="13">NFACT RNA-binding domain-containing protein</fullName>
    </recommendedName>
</protein>
<dbReference type="PANTHER" id="PTHR15239">
    <property type="entry name" value="NUCLEAR EXPORT MEDIATOR FACTOR NEMF"/>
    <property type="match status" value="1"/>
</dbReference>
<evidence type="ECO:0000259" key="9">
    <source>
        <dbReference type="Pfam" id="PF05670"/>
    </source>
</evidence>
<feature type="coiled-coil region" evidence="7">
    <location>
        <begin position="446"/>
        <end position="473"/>
    </location>
</feature>
<dbReference type="Proteomes" id="UP000008068">
    <property type="component" value="Unassembled WGS sequence"/>
</dbReference>
<dbReference type="HOGENOM" id="CLU_003612_1_1_1"/>
<feature type="compositionally biased region" description="Basic and acidic residues" evidence="8">
    <location>
        <begin position="744"/>
        <end position="806"/>
    </location>
</feature>
<keyword evidence="12" id="KW-1185">Reference proteome</keyword>
<evidence type="ECO:0000313" key="11">
    <source>
        <dbReference type="EMBL" id="EGT57102.1"/>
    </source>
</evidence>
<gene>
    <name evidence="11" type="ORF">CAEBREN_19463</name>
</gene>
<dbReference type="EMBL" id="GL379859">
    <property type="protein sequence ID" value="EGT57102.1"/>
    <property type="molecule type" value="Genomic_DNA"/>
</dbReference>
<dbReference type="PANTHER" id="PTHR15239:SF6">
    <property type="entry name" value="RIBOSOME QUALITY CONTROL COMPLEX SUBUNIT NEMF"/>
    <property type="match status" value="1"/>
</dbReference>
<evidence type="ECO:0000256" key="5">
    <source>
        <dbReference type="ARBA" id="ARBA00023054"/>
    </source>
</evidence>
<dbReference type="Pfam" id="PF05670">
    <property type="entry name" value="NFACT-R_1"/>
    <property type="match status" value="1"/>
</dbReference>
<keyword evidence="5 7" id="KW-0175">Coiled coil</keyword>
<dbReference type="InterPro" id="IPR008532">
    <property type="entry name" value="NFACT_RNA-bd"/>
</dbReference>
<dbReference type="OMA" id="MFLEFFA"/>
<evidence type="ECO:0000256" key="6">
    <source>
        <dbReference type="ARBA" id="ARBA00023242"/>
    </source>
</evidence>
<dbReference type="InParanoid" id="G0NBS7"/>
<dbReference type="FunCoup" id="G0NBS7">
    <property type="interactions" value="3367"/>
</dbReference>
<keyword evidence="4" id="KW-0963">Cytoplasm</keyword>
<dbReference type="InterPro" id="IPR021846">
    <property type="entry name" value="NFACT-C"/>
</dbReference>
<dbReference type="GO" id="GO:0000049">
    <property type="term" value="F:tRNA binding"/>
    <property type="evidence" value="ECO:0007669"/>
    <property type="project" value="TreeGrafter"/>
</dbReference>
<feature type="compositionally biased region" description="Acidic residues" evidence="8">
    <location>
        <begin position="807"/>
        <end position="818"/>
    </location>
</feature>
<proteinExistence type="inferred from homology"/>
<dbReference type="FunFam" id="2.30.310.10:FF:000001">
    <property type="entry name" value="Nuclear export mediator factor Nemf"/>
    <property type="match status" value="1"/>
</dbReference>
<name>G0NBS7_CAEBE</name>
<evidence type="ECO:0000256" key="7">
    <source>
        <dbReference type="SAM" id="Coils"/>
    </source>
</evidence>
<keyword evidence="6" id="KW-0539">Nucleus</keyword>
<organism evidence="12">
    <name type="scientific">Caenorhabditis brenneri</name>
    <name type="common">Nematode worm</name>
    <dbReference type="NCBI Taxonomy" id="135651"/>
    <lineage>
        <taxon>Eukaryota</taxon>
        <taxon>Metazoa</taxon>
        <taxon>Ecdysozoa</taxon>
        <taxon>Nematoda</taxon>
        <taxon>Chromadorea</taxon>
        <taxon>Rhabditida</taxon>
        <taxon>Rhabditina</taxon>
        <taxon>Rhabditomorpha</taxon>
        <taxon>Rhabditoidea</taxon>
        <taxon>Rhabditidae</taxon>
        <taxon>Peloderinae</taxon>
        <taxon>Caenorhabditis</taxon>
    </lineage>
</organism>
<evidence type="ECO:0000256" key="1">
    <source>
        <dbReference type="ARBA" id="ARBA00004123"/>
    </source>
</evidence>
<dbReference type="AlphaFoldDB" id="G0NBS7"/>
<evidence type="ECO:0000256" key="4">
    <source>
        <dbReference type="ARBA" id="ARBA00022490"/>
    </source>
</evidence>
<reference evidence="12" key="1">
    <citation type="submission" date="2011-07" db="EMBL/GenBank/DDBJ databases">
        <authorList>
            <consortium name="Caenorhabditis brenneri Sequencing and Analysis Consortium"/>
            <person name="Wilson R.K."/>
        </authorList>
    </citation>
    <scope>NUCLEOTIDE SEQUENCE [LARGE SCALE GENOMIC DNA]</scope>
    <source>
        <strain evidence="12">PB2801</strain>
    </source>
</reference>
<dbReference type="GO" id="GO:0043023">
    <property type="term" value="F:ribosomal large subunit binding"/>
    <property type="evidence" value="ECO:0007669"/>
    <property type="project" value="TreeGrafter"/>
</dbReference>
<evidence type="ECO:0000313" key="12">
    <source>
        <dbReference type="Proteomes" id="UP000008068"/>
    </source>
</evidence>
<dbReference type="Pfam" id="PF05833">
    <property type="entry name" value="NFACT_N"/>
    <property type="match status" value="1"/>
</dbReference>
<dbReference type="OrthoDB" id="207084at2759"/>
<evidence type="ECO:0000259" key="10">
    <source>
        <dbReference type="Pfam" id="PF11923"/>
    </source>
</evidence>
<feature type="compositionally biased region" description="Acidic residues" evidence="8">
    <location>
        <begin position="664"/>
        <end position="675"/>
    </location>
</feature>
<comment type="subcellular location">
    <subcellularLocation>
        <location evidence="2">Cytoplasm</location>
    </subcellularLocation>
    <subcellularLocation>
        <location evidence="1">Nucleus</location>
    </subcellularLocation>
</comment>
<feature type="region of interest" description="Disordered" evidence="8">
    <location>
        <begin position="691"/>
        <end position="833"/>
    </location>
</feature>
<dbReference type="Pfam" id="PF11923">
    <property type="entry name" value="NFACT-C"/>
    <property type="match status" value="1"/>
</dbReference>
<feature type="compositionally biased region" description="Basic and acidic residues" evidence="8">
    <location>
        <begin position="640"/>
        <end position="663"/>
    </location>
</feature>
<dbReference type="Gene3D" id="2.30.310.10">
    <property type="entry name" value="ibrinogen binding protein from staphylococcus aureus domain"/>
    <property type="match status" value="1"/>
</dbReference>
<feature type="domain" description="NFACT protein C-terminal" evidence="10">
    <location>
        <begin position="822"/>
        <end position="891"/>
    </location>
</feature>
<comment type="similarity">
    <text evidence="3">Belongs to the NEMF family.</text>
</comment>
<evidence type="ECO:0000256" key="2">
    <source>
        <dbReference type="ARBA" id="ARBA00004496"/>
    </source>
</evidence>
<feature type="compositionally biased region" description="Basic and acidic residues" evidence="8">
    <location>
        <begin position="712"/>
        <end position="728"/>
    </location>
</feature>
<feature type="domain" description="NFACT RNA-binding" evidence="9">
    <location>
        <begin position="491"/>
        <end position="604"/>
    </location>
</feature>
<dbReference type="GO" id="GO:0072344">
    <property type="term" value="P:rescue of stalled ribosome"/>
    <property type="evidence" value="ECO:0007669"/>
    <property type="project" value="TreeGrafter"/>
</dbReference>
<feature type="compositionally biased region" description="Low complexity" evidence="8">
    <location>
        <begin position="701"/>
        <end position="711"/>
    </location>
</feature>